<accession>A0AAV3QXI3</accession>
<sequence>MWPKRAIPPVFLPLPYTLPGDLVINESSVIQRNRKAFMAVKPLMLKPIGQTFDSFHDPLEIHGASMSRVIESMNASYVLACKVHEGLDREKAQKAQLDEAKGNRYDELKVKYEQLEKDSQARAADVEKTMLVRDQEIERADEAEAKLKEI</sequence>
<gene>
    <name evidence="1" type="ORF">LIER_23035</name>
</gene>
<evidence type="ECO:0000313" key="1">
    <source>
        <dbReference type="EMBL" id="GAA0168285.1"/>
    </source>
</evidence>
<reference evidence="1 2" key="1">
    <citation type="submission" date="2024-01" db="EMBL/GenBank/DDBJ databases">
        <title>The complete chloroplast genome sequence of Lithospermum erythrorhizon: insights into the phylogenetic relationship among Boraginaceae species and the maternal lineages of purple gromwells.</title>
        <authorList>
            <person name="Okada T."/>
            <person name="Watanabe K."/>
        </authorList>
    </citation>
    <scope>NUCLEOTIDE SEQUENCE [LARGE SCALE GENOMIC DNA]</scope>
</reference>
<comment type="caution">
    <text evidence="1">The sequence shown here is derived from an EMBL/GenBank/DDBJ whole genome shotgun (WGS) entry which is preliminary data.</text>
</comment>
<protein>
    <submittedName>
        <fullName evidence="1">Uncharacterized protein</fullName>
    </submittedName>
</protein>
<keyword evidence="2" id="KW-1185">Reference proteome</keyword>
<dbReference type="AlphaFoldDB" id="A0AAV3QXI3"/>
<proteinExistence type="predicted"/>
<dbReference type="EMBL" id="BAABME010006408">
    <property type="protein sequence ID" value="GAA0168285.1"/>
    <property type="molecule type" value="Genomic_DNA"/>
</dbReference>
<evidence type="ECO:0000313" key="2">
    <source>
        <dbReference type="Proteomes" id="UP001454036"/>
    </source>
</evidence>
<dbReference type="Proteomes" id="UP001454036">
    <property type="component" value="Unassembled WGS sequence"/>
</dbReference>
<name>A0AAV3QXI3_LITER</name>
<organism evidence="1 2">
    <name type="scientific">Lithospermum erythrorhizon</name>
    <name type="common">Purple gromwell</name>
    <name type="synonym">Lithospermum officinale var. erythrorhizon</name>
    <dbReference type="NCBI Taxonomy" id="34254"/>
    <lineage>
        <taxon>Eukaryota</taxon>
        <taxon>Viridiplantae</taxon>
        <taxon>Streptophyta</taxon>
        <taxon>Embryophyta</taxon>
        <taxon>Tracheophyta</taxon>
        <taxon>Spermatophyta</taxon>
        <taxon>Magnoliopsida</taxon>
        <taxon>eudicotyledons</taxon>
        <taxon>Gunneridae</taxon>
        <taxon>Pentapetalae</taxon>
        <taxon>asterids</taxon>
        <taxon>lamiids</taxon>
        <taxon>Boraginales</taxon>
        <taxon>Boraginaceae</taxon>
        <taxon>Boraginoideae</taxon>
        <taxon>Lithospermeae</taxon>
        <taxon>Lithospermum</taxon>
    </lineage>
</organism>